<proteinExistence type="inferred from homology"/>
<dbReference type="SUPFAM" id="SSF64356">
    <property type="entry name" value="SNARE-like"/>
    <property type="match status" value="1"/>
</dbReference>
<evidence type="ECO:0000256" key="6">
    <source>
        <dbReference type="ARBA" id="ARBA00023034"/>
    </source>
</evidence>
<keyword evidence="5" id="KW-0931">ER-Golgi transport</keyword>
<evidence type="ECO:0000313" key="8">
    <source>
        <dbReference type="EMBL" id="KAL3790703.1"/>
    </source>
</evidence>
<dbReference type="Pfam" id="PF04099">
    <property type="entry name" value="Sybindin"/>
    <property type="match status" value="1"/>
</dbReference>
<dbReference type="PANTHER" id="PTHR23249:SF16">
    <property type="entry name" value="TRAFFICKING PROTEIN PARTICLE COMPLEX SUBUNIT 1"/>
    <property type="match status" value="1"/>
</dbReference>
<evidence type="ECO:0000256" key="2">
    <source>
        <dbReference type="ARBA" id="ARBA00004240"/>
    </source>
</evidence>
<comment type="caution">
    <text evidence="8">The sequence shown here is derived from an EMBL/GenBank/DDBJ whole genome shotgun (WGS) entry which is preliminary data.</text>
</comment>
<comment type="subcellular location">
    <subcellularLocation>
        <location evidence="2">Endoplasmic reticulum</location>
    </subcellularLocation>
    <subcellularLocation>
        <location evidence="1">Golgi apparatus</location>
        <location evidence="1">cis-Golgi network</location>
    </subcellularLocation>
</comment>
<keyword evidence="3" id="KW-0813">Transport</keyword>
<keyword evidence="6" id="KW-0333">Golgi apparatus</keyword>
<evidence type="ECO:0000256" key="4">
    <source>
        <dbReference type="ARBA" id="ARBA00022824"/>
    </source>
</evidence>
<organism evidence="8 9">
    <name type="scientific">Cyclotella cryptica</name>
    <dbReference type="NCBI Taxonomy" id="29204"/>
    <lineage>
        <taxon>Eukaryota</taxon>
        <taxon>Sar</taxon>
        <taxon>Stramenopiles</taxon>
        <taxon>Ochrophyta</taxon>
        <taxon>Bacillariophyta</taxon>
        <taxon>Coscinodiscophyceae</taxon>
        <taxon>Thalassiosirophycidae</taxon>
        <taxon>Stephanodiscales</taxon>
        <taxon>Stephanodiscaceae</taxon>
        <taxon>Cyclotella</taxon>
    </lineage>
</organism>
<dbReference type="Gene3D" id="3.30.450.70">
    <property type="match status" value="1"/>
</dbReference>
<dbReference type="GO" id="GO:0005783">
    <property type="term" value="C:endoplasmic reticulum"/>
    <property type="evidence" value="ECO:0007669"/>
    <property type="project" value="UniProtKB-SubCell"/>
</dbReference>
<evidence type="ECO:0008006" key="10">
    <source>
        <dbReference type="Google" id="ProtNLM"/>
    </source>
</evidence>
<gene>
    <name evidence="8" type="ORF">HJC23_009803</name>
</gene>
<comment type="similarity">
    <text evidence="7">Belongs to the TRAPP small subunits family. BET5 subfamily.</text>
</comment>
<dbReference type="Proteomes" id="UP001516023">
    <property type="component" value="Unassembled WGS sequence"/>
</dbReference>
<sequence>MPGCHITVMLLELESLWNLTGTSHWIFQVGWQVRRRVGSCFVSSQRSSELDEETTDNISSSSALIFPTLAGVQFVRATSHPLPQSHKQSFTTKMTVHALHIFDRKGKTLFTKRYSQPGSNQTTPAQDAEQLAEQRKLIFGMLFSLRELMGALTPEGEIPALHSVKTGACTLHCYETISGIRIALYTNNNPTMNAIGSRAGVENARTSFQAALKHIYSEIWVECVVRSPLYRPGDIRVNEGESNNDGDIGRFDIRSTNFEQKLDAFLQSMPWFR</sequence>
<dbReference type="GO" id="GO:0005794">
    <property type="term" value="C:Golgi apparatus"/>
    <property type="evidence" value="ECO:0007669"/>
    <property type="project" value="UniProtKB-SubCell"/>
</dbReference>
<evidence type="ECO:0000256" key="1">
    <source>
        <dbReference type="ARBA" id="ARBA00004222"/>
    </source>
</evidence>
<dbReference type="GO" id="GO:0016192">
    <property type="term" value="P:vesicle-mediated transport"/>
    <property type="evidence" value="ECO:0007669"/>
    <property type="project" value="UniProtKB-KW"/>
</dbReference>
<evidence type="ECO:0000256" key="7">
    <source>
        <dbReference type="ARBA" id="ARBA00038167"/>
    </source>
</evidence>
<accession>A0ABD3PRE7</accession>
<keyword evidence="4" id="KW-0256">Endoplasmic reticulum</keyword>
<protein>
    <recommendedName>
        <fullName evidence="10">Trafficking protein particle complex subunit</fullName>
    </recommendedName>
</protein>
<dbReference type="EMBL" id="JABMIG020000124">
    <property type="protein sequence ID" value="KAL3790703.1"/>
    <property type="molecule type" value="Genomic_DNA"/>
</dbReference>
<dbReference type="PANTHER" id="PTHR23249">
    <property type="entry name" value="TRAFFICKING PROTEIN PARTICLE COMPLEX SUBUNIT"/>
    <property type="match status" value="1"/>
</dbReference>
<dbReference type="AlphaFoldDB" id="A0ABD3PRE7"/>
<reference evidence="8 9" key="1">
    <citation type="journal article" date="2020" name="G3 (Bethesda)">
        <title>Improved Reference Genome for Cyclotella cryptica CCMP332, a Model for Cell Wall Morphogenesis, Salinity Adaptation, and Lipid Production in Diatoms (Bacillariophyta).</title>
        <authorList>
            <person name="Roberts W.R."/>
            <person name="Downey K.M."/>
            <person name="Ruck E.C."/>
            <person name="Traller J.C."/>
            <person name="Alverson A.J."/>
        </authorList>
    </citation>
    <scope>NUCLEOTIDE SEQUENCE [LARGE SCALE GENOMIC DNA]</scope>
    <source>
        <strain evidence="8 9">CCMP332</strain>
    </source>
</reference>
<name>A0ABD3PRE7_9STRA</name>
<dbReference type="SMART" id="SM01399">
    <property type="entry name" value="Sybindin"/>
    <property type="match status" value="1"/>
</dbReference>
<dbReference type="InterPro" id="IPR011012">
    <property type="entry name" value="Longin-like_dom_sf"/>
</dbReference>
<evidence type="ECO:0000256" key="3">
    <source>
        <dbReference type="ARBA" id="ARBA00022448"/>
    </source>
</evidence>
<keyword evidence="9" id="KW-1185">Reference proteome</keyword>
<evidence type="ECO:0000256" key="5">
    <source>
        <dbReference type="ARBA" id="ARBA00022892"/>
    </source>
</evidence>
<dbReference type="InterPro" id="IPR007233">
    <property type="entry name" value="TRAPPC"/>
</dbReference>
<evidence type="ECO:0000313" key="9">
    <source>
        <dbReference type="Proteomes" id="UP001516023"/>
    </source>
</evidence>